<dbReference type="Proteomes" id="UP000095287">
    <property type="component" value="Unplaced"/>
</dbReference>
<name>A0A1I7YCM1_9BILA</name>
<protein>
    <submittedName>
        <fullName evidence="14">SET domain-containing protein</fullName>
    </submittedName>
</protein>
<keyword evidence="4" id="KW-0489">Methyltransferase</keyword>
<evidence type="ECO:0000256" key="9">
    <source>
        <dbReference type="ARBA" id="ARBA00022833"/>
    </source>
</evidence>
<reference evidence="14" key="1">
    <citation type="submission" date="2016-11" db="UniProtKB">
        <authorList>
            <consortium name="WormBaseParasite"/>
        </authorList>
    </citation>
    <scope>IDENTIFICATION</scope>
</reference>
<dbReference type="InterPro" id="IPR050777">
    <property type="entry name" value="SET2_Histone-Lys_MeTrsfase"/>
</dbReference>
<keyword evidence="7" id="KW-0479">Metal-binding</keyword>
<evidence type="ECO:0000259" key="12">
    <source>
        <dbReference type="PROSITE" id="PS51215"/>
    </source>
</evidence>
<evidence type="ECO:0000256" key="4">
    <source>
        <dbReference type="ARBA" id="ARBA00022603"/>
    </source>
</evidence>
<organism evidence="13 14">
    <name type="scientific">Steinernema glaseri</name>
    <dbReference type="NCBI Taxonomy" id="37863"/>
    <lineage>
        <taxon>Eukaryota</taxon>
        <taxon>Metazoa</taxon>
        <taxon>Ecdysozoa</taxon>
        <taxon>Nematoda</taxon>
        <taxon>Chromadorea</taxon>
        <taxon>Rhabditida</taxon>
        <taxon>Tylenchina</taxon>
        <taxon>Panagrolaimomorpha</taxon>
        <taxon>Strongyloidoidea</taxon>
        <taxon>Steinernematidae</taxon>
        <taxon>Steinernema</taxon>
    </lineage>
</organism>
<dbReference type="GO" id="GO:0008270">
    <property type="term" value="F:zinc ion binding"/>
    <property type="evidence" value="ECO:0007669"/>
    <property type="project" value="UniProtKB-KW"/>
</dbReference>
<keyword evidence="5" id="KW-0808">Transferase</keyword>
<comment type="subcellular location">
    <subcellularLocation>
        <location evidence="2">Chromosome</location>
    </subcellularLocation>
    <subcellularLocation>
        <location evidence="1">Nucleus</location>
    </subcellularLocation>
</comment>
<evidence type="ECO:0000259" key="11">
    <source>
        <dbReference type="PROSITE" id="PS50280"/>
    </source>
</evidence>
<evidence type="ECO:0000256" key="6">
    <source>
        <dbReference type="ARBA" id="ARBA00022691"/>
    </source>
</evidence>
<dbReference type="PANTHER" id="PTHR22884">
    <property type="entry name" value="SET DOMAIN PROTEINS"/>
    <property type="match status" value="1"/>
</dbReference>
<dbReference type="InterPro" id="IPR001214">
    <property type="entry name" value="SET_dom"/>
</dbReference>
<evidence type="ECO:0000256" key="10">
    <source>
        <dbReference type="ARBA" id="ARBA00023242"/>
    </source>
</evidence>
<dbReference type="Gene3D" id="2.170.270.10">
    <property type="entry name" value="SET domain"/>
    <property type="match status" value="1"/>
</dbReference>
<keyword evidence="9" id="KW-0862">Zinc</keyword>
<dbReference type="GO" id="GO:0042054">
    <property type="term" value="F:histone methyltransferase activity"/>
    <property type="evidence" value="ECO:0007669"/>
    <property type="project" value="InterPro"/>
</dbReference>
<dbReference type="SUPFAM" id="SSF82199">
    <property type="entry name" value="SET domain"/>
    <property type="match status" value="1"/>
</dbReference>
<keyword evidence="6" id="KW-0949">S-adenosyl-L-methionine</keyword>
<evidence type="ECO:0000313" key="14">
    <source>
        <dbReference type="WBParaSite" id="L893_g14781.t1"/>
    </source>
</evidence>
<evidence type="ECO:0000256" key="8">
    <source>
        <dbReference type="ARBA" id="ARBA00022771"/>
    </source>
</evidence>
<dbReference type="InterPro" id="IPR046341">
    <property type="entry name" value="SET_dom_sf"/>
</dbReference>
<evidence type="ECO:0000256" key="3">
    <source>
        <dbReference type="ARBA" id="ARBA00022454"/>
    </source>
</evidence>
<evidence type="ECO:0000256" key="2">
    <source>
        <dbReference type="ARBA" id="ARBA00004286"/>
    </source>
</evidence>
<dbReference type="GO" id="GO:0005694">
    <property type="term" value="C:chromosome"/>
    <property type="evidence" value="ECO:0007669"/>
    <property type="project" value="UniProtKB-SubCell"/>
</dbReference>
<dbReference type="WBParaSite" id="L893_g14781.t1">
    <property type="protein sequence ID" value="L893_g14781.t1"/>
    <property type="gene ID" value="L893_g14781"/>
</dbReference>
<keyword evidence="3" id="KW-0158">Chromosome</keyword>
<keyword evidence="13" id="KW-1185">Reference proteome</keyword>
<dbReference type="SMART" id="SM00249">
    <property type="entry name" value="PHD"/>
    <property type="match status" value="2"/>
</dbReference>
<dbReference type="AlphaFoldDB" id="A0A1I7YCM1"/>
<feature type="domain" description="AWS" evidence="12">
    <location>
        <begin position="358"/>
        <end position="408"/>
    </location>
</feature>
<dbReference type="GO" id="GO:0032259">
    <property type="term" value="P:methylation"/>
    <property type="evidence" value="ECO:0007669"/>
    <property type="project" value="UniProtKB-KW"/>
</dbReference>
<keyword evidence="8" id="KW-0863">Zinc-finger</keyword>
<dbReference type="InterPro" id="IPR006560">
    <property type="entry name" value="AWS_dom"/>
</dbReference>
<dbReference type="Gene3D" id="3.30.40.10">
    <property type="entry name" value="Zinc/RING finger domain, C3HC4 (zinc finger)"/>
    <property type="match status" value="1"/>
</dbReference>
<dbReference type="PROSITE" id="PS51215">
    <property type="entry name" value="AWS"/>
    <property type="match status" value="1"/>
</dbReference>
<proteinExistence type="predicted"/>
<dbReference type="GO" id="GO:0005634">
    <property type="term" value="C:nucleus"/>
    <property type="evidence" value="ECO:0007669"/>
    <property type="project" value="UniProtKB-SubCell"/>
</dbReference>
<keyword evidence="10" id="KW-0539">Nucleus</keyword>
<dbReference type="Pfam" id="PF00856">
    <property type="entry name" value="SET"/>
    <property type="match status" value="1"/>
</dbReference>
<feature type="domain" description="SET" evidence="11">
    <location>
        <begin position="413"/>
        <end position="507"/>
    </location>
</feature>
<evidence type="ECO:0000256" key="1">
    <source>
        <dbReference type="ARBA" id="ARBA00004123"/>
    </source>
</evidence>
<evidence type="ECO:0000256" key="5">
    <source>
        <dbReference type="ARBA" id="ARBA00022679"/>
    </source>
</evidence>
<accession>A0A1I7YCM1</accession>
<sequence>MSEGALIATTAKDGRAKFQPRNRDNICFCCRSEENRENLTKCHFKKCPVSFHDSCFDSYRIGGFNPMMMVDRATKARHCSRHYCTFCYGNRLRTRAFFGKKFTCCSQCELAWHEKCIPAGCTLDENGEIICPRHRVFDRVAVHFPHCASCQKTKKEDEKPLPCRSCVRSVHISCMVKGGSITDKEHLVDNDGTITCPWCYDFGFVTENQYCMGYSKSTKLPFAYYPCVPVPNSEYPGRKEPKLGTPGYVAVKWMVWRNTITYNVLPHTKIVEMNEKDYFFINGINHKTCDETLKEPWMEAQQKLGDPMTKLQLRDDQMPTKEQNPESHVKIVNYYVQWDPEKEKLVRATIPSTSKTSKGDKYCDCKGVDGERCGPQSNCYNRECGRECPKDCGKGDDTCLNRVITTGKKCGSDVIEVFDTMICGKGVRAKKLIEPGTFIGEYYGEIISAEEATRRMKRTYMDENQEEKSYIMDIKGRYIDAKEVGGVIRYVNHSCAPNCEIRPIEVR</sequence>
<dbReference type="InterPro" id="IPR001965">
    <property type="entry name" value="Znf_PHD"/>
</dbReference>
<dbReference type="SMART" id="SM00317">
    <property type="entry name" value="SET"/>
    <property type="match status" value="1"/>
</dbReference>
<dbReference type="InterPro" id="IPR013083">
    <property type="entry name" value="Znf_RING/FYVE/PHD"/>
</dbReference>
<dbReference type="PROSITE" id="PS50280">
    <property type="entry name" value="SET"/>
    <property type="match status" value="1"/>
</dbReference>
<evidence type="ECO:0000256" key="7">
    <source>
        <dbReference type="ARBA" id="ARBA00022723"/>
    </source>
</evidence>
<evidence type="ECO:0000313" key="13">
    <source>
        <dbReference type="Proteomes" id="UP000095287"/>
    </source>
</evidence>
<dbReference type="CDD" id="cd15566">
    <property type="entry name" value="PHD3_NSD"/>
    <property type="match status" value="1"/>
</dbReference>